<dbReference type="RefSeq" id="XP_059600676.1">
    <property type="nucleotide sequence ID" value="XM_059747732.1"/>
</dbReference>
<evidence type="ECO:0000313" key="1">
    <source>
        <dbReference type="RefSeq" id="XP_059600676.1"/>
    </source>
</evidence>
<proteinExistence type="predicted"/>
<dbReference type="KEGG" id="ang:An04g08780"/>
<gene>
    <name evidence="1" type="ORF">An04g08780</name>
</gene>
<reference evidence="1" key="1">
    <citation type="submission" date="2025-02" db="EMBL/GenBank/DDBJ databases">
        <authorList>
            <consortium name="NCBI Genome Project"/>
        </authorList>
    </citation>
    <scope>NUCLEOTIDE SEQUENCE</scope>
</reference>
<sequence length="135" mass="15135">MAGTSRVVTLTTSYTEIFTEYRFEACSELSGYQFFDGSQMSSTSPLNHNNDKHGQKTFIKHDGSILYCKFLISAQHANYMEVQDLVDGAAHGQVSRDILPALCAGLYRTRVYVSFGFQNSGHSKSKNENLRRGYS</sequence>
<dbReference type="VEuPathDB" id="FungiDB:An04g08780"/>
<name>A0AAJ8BQP4_ASPNG</name>
<dbReference type="GeneID" id="84591034"/>
<dbReference type="AlphaFoldDB" id="A0AAJ8BQP4"/>
<reference evidence="1" key="2">
    <citation type="submission" date="2025-08" db="UniProtKB">
        <authorList>
            <consortium name="RefSeq"/>
        </authorList>
    </citation>
    <scope>IDENTIFICATION</scope>
</reference>
<protein>
    <submittedName>
        <fullName evidence="1">Uncharacterized protein</fullName>
    </submittedName>
</protein>
<organism evidence="1">
    <name type="scientific">Aspergillus niger</name>
    <dbReference type="NCBI Taxonomy" id="5061"/>
    <lineage>
        <taxon>Eukaryota</taxon>
        <taxon>Fungi</taxon>
        <taxon>Dikarya</taxon>
        <taxon>Ascomycota</taxon>
        <taxon>Pezizomycotina</taxon>
        <taxon>Eurotiomycetes</taxon>
        <taxon>Eurotiomycetidae</taxon>
        <taxon>Eurotiales</taxon>
        <taxon>Aspergillaceae</taxon>
        <taxon>Aspergillus</taxon>
        <taxon>Aspergillus subgen. Circumdati</taxon>
    </lineage>
</organism>
<accession>A0AAJ8BQP4</accession>